<dbReference type="EMBL" id="JABSTQ010008067">
    <property type="protein sequence ID" value="KAG0434924.1"/>
    <property type="molecule type" value="Genomic_DNA"/>
</dbReference>
<evidence type="ECO:0000313" key="1">
    <source>
        <dbReference type="EMBL" id="KAG0434924.1"/>
    </source>
</evidence>
<proteinExistence type="predicted"/>
<keyword evidence="2" id="KW-1185">Reference proteome</keyword>
<sequence length="228" mass="24349">ISEAGIAITPPEDSAALLESADAVNGNSSASIIQLIQSMASRLEELTSEVRELRVENISLRDAVRDLRDCVCGSVEFPALPNGSDCPAPSTGSFESAVITGTSASRAGVPLPKFHARQKSPGRHQRTVVHRSSDPERQMQRPPTTVGTAKQSVLKTAPRPSAVTGLFVSRLAASTEASDVQGLLAGLVGDKTVVCTKLKTRYPTYSSFHVSLDKDLFELLKKPEVWPV</sequence>
<reference evidence="1 2" key="1">
    <citation type="journal article" date="2020" name="Cell">
        <title>Large-Scale Comparative Analyses of Tick Genomes Elucidate Their Genetic Diversity and Vector Capacities.</title>
        <authorList>
            <consortium name="Tick Genome and Microbiome Consortium (TIGMIC)"/>
            <person name="Jia N."/>
            <person name="Wang J."/>
            <person name="Shi W."/>
            <person name="Du L."/>
            <person name="Sun Y."/>
            <person name="Zhan W."/>
            <person name="Jiang J.F."/>
            <person name="Wang Q."/>
            <person name="Zhang B."/>
            <person name="Ji P."/>
            <person name="Bell-Sakyi L."/>
            <person name="Cui X.M."/>
            <person name="Yuan T.T."/>
            <person name="Jiang B.G."/>
            <person name="Yang W.F."/>
            <person name="Lam T.T."/>
            <person name="Chang Q.C."/>
            <person name="Ding S.J."/>
            <person name="Wang X.J."/>
            <person name="Zhu J.G."/>
            <person name="Ruan X.D."/>
            <person name="Zhao L."/>
            <person name="Wei J.T."/>
            <person name="Ye R.Z."/>
            <person name="Que T.C."/>
            <person name="Du C.H."/>
            <person name="Zhou Y.H."/>
            <person name="Cheng J.X."/>
            <person name="Dai P.F."/>
            <person name="Guo W.B."/>
            <person name="Han X.H."/>
            <person name="Huang E.J."/>
            <person name="Li L.F."/>
            <person name="Wei W."/>
            <person name="Gao Y.C."/>
            <person name="Liu J.Z."/>
            <person name="Shao H.Z."/>
            <person name="Wang X."/>
            <person name="Wang C.C."/>
            <person name="Yang T.C."/>
            <person name="Huo Q.B."/>
            <person name="Li W."/>
            <person name="Chen H.Y."/>
            <person name="Chen S.E."/>
            <person name="Zhou L.G."/>
            <person name="Ni X.B."/>
            <person name="Tian J.H."/>
            <person name="Sheng Y."/>
            <person name="Liu T."/>
            <person name="Pan Y.S."/>
            <person name="Xia L.Y."/>
            <person name="Li J."/>
            <person name="Zhao F."/>
            <person name="Cao W.C."/>
        </authorList>
    </citation>
    <scope>NUCLEOTIDE SEQUENCE [LARGE SCALE GENOMIC DNA]</scope>
    <source>
        <strain evidence="1">Iper-2018</strain>
    </source>
</reference>
<protein>
    <submittedName>
        <fullName evidence="1">Uncharacterized protein</fullName>
    </submittedName>
</protein>
<feature type="non-terminal residue" evidence="1">
    <location>
        <position position="1"/>
    </location>
</feature>
<comment type="caution">
    <text evidence="1">The sequence shown here is derived from an EMBL/GenBank/DDBJ whole genome shotgun (WGS) entry which is preliminary data.</text>
</comment>
<feature type="non-terminal residue" evidence="1">
    <location>
        <position position="228"/>
    </location>
</feature>
<gene>
    <name evidence="1" type="ORF">HPB47_018780</name>
</gene>
<name>A0AC60QND2_IXOPE</name>
<dbReference type="Proteomes" id="UP000805193">
    <property type="component" value="Unassembled WGS sequence"/>
</dbReference>
<accession>A0AC60QND2</accession>
<organism evidence="1 2">
    <name type="scientific">Ixodes persulcatus</name>
    <name type="common">Taiga tick</name>
    <dbReference type="NCBI Taxonomy" id="34615"/>
    <lineage>
        <taxon>Eukaryota</taxon>
        <taxon>Metazoa</taxon>
        <taxon>Ecdysozoa</taxon>
        <taxon>Arthropoda</taxon>
        <taxon>Chelicerata</taxon>
        <taxon>Arachnida</taxon>
        <taxon>Acari</taxon>
        <taxon>Parasitiformes</taxon>
        <taxon>Ixodida</taxon>
        <taxon>Ixodoidea</taxon>
        <taxon>Ixodidae</taxon>
        <taxon>Ixodinae</taxon>
        <taxon>Ixodes</taxon>
    </lineage>
</organism>
<evidence type="ECO:0000313" key="2">
    <source>
        <dbReference type="Proteomes" id="UP000805193"/>
    </source>
</evidence>